<evidence type="ECO:0000256" key="3">
    <source>
        <dbReference type="RuleBase" id="RU003719"/>
    </source>
</evidence>
<dbReference type="SUPFAM" id="SSF52283">
    <property type="entry name" value="Formate/glycerate dehydrogenase catalytic domain-like"/>
    <property type="match status" value="1"/>
</dbReference>
<dbReference type="EMBL" id="WKKF01000018">
    <property type="protein sequence ID" value="MRX56856.1"/>
    <property type="molecule type" value="Genomic_DNA"/>
</dbReference>
<dbReference type="CDD" id="cd05301">
    <property type="entry name" value="GDH"/>
    <property type="match status" value="1"/>
</dbReference>
<dbReference type="GO" id="GO:0016618">
    <property type="term" value="F:hydroxypyruvate reductase [NAD(P)H] activity"/>
    <property type="evidence" value="ECO:0007669"/>
    <property type="project" value="TreeGrafter"/>
</dbReference>
<dbReference type="PROSITE" id="PS00065">
    <property type="entry name" value="D_2_HYDROXYACID_DH_1"/>
    <property type="match status" value="1"/>
</dbReference>
<comment type="caution">
    <text evidence="6">The sequence shown here is derived from an EMBL/GenBank/DDBJ whole genome shotgun (WGS) entry which is preliminary data.</text>
</comment>
<feature type="domain" description="D-isomer specific 2-hydroxyacid dehydrogenase NAD-binding" evidence="5">
    <location>
        <begin position="111"/>
        <end position="288"/>
    </location>
</feature>
<dbReference type="Proteomes" id="UP000441585">
    <property type="component" value="Unassembled WGS sequence"/>
</dbReference>
<protein>
    <submittedName>
        <fullName evidence="6">D-glycerate dehydrogenase</fullName>
    </submittedName>
</protein>
<comment type="similarity">
    <text evidence="1 3">Belongs to the D-isomer specific 2-hydroxyacid dehydrogenase family.</text>
</comment>
<reference evidence="6 7" key="1">
    <citation type="submission" date="2019-11" db="EMBL/GenBank/DDBJ databases">
        <title>Bacillus idriensis genome.</title>
        <authorList>
            <person name="Konopka E.N."/>
            <person name="Newman J.D."/>
        </authorList>
    </citation>
    <scope>NUCLEOTIDE SEQUENCE [LARGE SCALE GENOMIC DNA]</scope>
    <source>
        <strain evidence="6 7">DSM 19097</strain>
    </source>
</reference>
<dbReference type="GO" id="GO:0030267">
    <property type="term" value="F:glyoxylate reductase (NADPH) activity"/>
    <property type="evidence" value="ECO:0007669"/>
    <property type="project" value="TreeGrafter"/>
</dbReference>
<dbReference type="Pfam" id="PF00389">
    <property type="entry name" value="2-Hacid_dh"/>
    <property type="match status" value="1"/>
</dbReference>
<feature type="domain" description="D-isomer specific 2-hydroxyacid dehydrogenase catalytic" evidence="4">
    <location>
        <begin position="7"/>
        <end position="320"/>
    </location>
</feature>
<keyword evidence="2 3" id="KW-0560">Oxidoreductase</keyword>
<dbReference type="RefSeq" id="WP_154319714.1">
    <property type="nucleotide sequence ID" value="NZ_CAJFZX010000011.1"/>
</dbReference>
<dbReference type="PANTHER" id="PTHR10996:SF283">
    <property type="entry name" value="GLYOXYLATE_HYDROXYPYRUVATE REDUCTASE B"/>
    <property type="match status" value="1"/>
</dbReference>
<dbReference type="AlphaFoldDB" id="A0A6I2MIF7"/>
<dbReference type="InterPro" id="IPR006140">
    <property type="entry name" value="D-isomer_DH_NAD-bd"/>
</dbReference>
<dbReference type="InterPro" id="IPR029752">
    <property type="entry name" value="D-isomer_DH_CS1"/>
</dbReference>
<evidence type="ECO:0000256" key="2">
    <source>
        <dbReference type="ARBA" id="ARBA00023002"/>
    </source>
</evidence>
<dbReference type="SUPFAM" id="SSF51735">
    <property type="entry name" value="NAD(P)-binding Rossmann-fold domains"/>
    <property type="match status" value="1"/>
</dbReference>
<evidence type="ECO:0000256" key="1">
    <source>
        <dbReference type="ARBA" id="ARBA00005854"/>
    </source>
</evidence>
<dbReference type="FunFam" id="3.40.50.720:FF:000462">
    <property type="entry name" value="Glyoxylate reductase (NADP+)"/>
    <property type="match status" value="1"/>
</dbReference>
<evidence type="ECO:0000259" key="4">
    <source>
        <dbReference type="Pfam" id="PF00389"/>
    </source>
</evidence>
<accession>A0A6I2MIF7</accession>
<proteinExistence type="inferred from homology"/>
<organism evidence="6 7">
    <name type="scientific">Metabacillus idriensis</name>
    <dbReference type="NCBI Taxonomy" id="324768"/>
    <lineage>
        <taxon>Bacteria</taxon>
        <taxon>Bacillati</taxon>
        <taxon>Bacillota</taxon>
        <taxon>Bacilli</taxon>
        <taxon>Bacillales</taxon>
        <taxon>Bacillaceae</taxon>
        <taxon>Metabacillus</taxon>
    </lineage>
</organism>
<keyword evidence="7" id="KW-1185">Reference proteome</keyword>
<dbReference type="Pfam" id="PF02826">
    <property type="entry name" value="2-Hacid_dh_C"/>
    <property type="match status" value="1"/>
</dbReference>
<evidence type="ECO:0000313" key="7">
    <source>
        <dbReference type="Proteomes" id="UP000441585"/>
    </source>
</evidence>
<gene>
    <name evidence="6" type="ORF">GJU41_23215</name>
</gene>
<evidence type="ECO:0000313" key="6">
    <source>
        <dbReference type="EMBL" id="MRX56856.1"/>
    </source>
</evidence>
<dbReference type="Gene3D" id="3.40.50.720">
    <property type="entry name" value="NAD(P)-binding Rossmann-like Domain"/>
    <property type="match status" value="2"/>
</dbReference>
<dbReference type="GO" id="GO:0051287">
    <property type="term" value="F:NAD binding"/>
    <property type="evidence" value="ECO:0007669"/>
    <property type="project" value="InterPro"/>
</dbReference>
<name>A0A6I2MIF7_9BACI</name>
<dbReference type="PANTHER" id="PTHR10996">
    <property type="entry name" value="2-HYDROXYACID DEHYDROGENASE-RELATED"/>
    <property type="match status" value="1"/>
</dbReference>
<dbReference type="InterPro" id="IPR050223">
    <property type="entry name" value="D-isomer_2-hydroxyacid_DH"/>
</dbReference>
<dbReference type="PROSITE" id="PS00671">
    <property type="entry name" value="D_2_HYDROXYACID_DH_3"/>
    <property type="match status" value="1"/>
</dbReference>
<dbReference type="InterPro" id="IPR006139">
    <property type="entry name" value="D-isomer_2_OHA_DH_cat_dom"/>
</dbReference>
<dbReference type="InterPro" id="IPR036291">
    <property type="entry name" value="NAD(P)-bd_dom_sf"/>
</dbReference>
<dbReference type="GO" id="GO:0005829">
    <property type="term" value="C:cytosol"/>
    <property type="evidence" value="ECO:0007669"/>
    <property type="project" value="TreeGrafter"/>
</dbReference>
<evidence type="ECO:0000259" key="5">
    <source>
        <dbReference type="Pfam" id="PF02826"/>
    </source>
</evidence>
<dbReference type="InterPro" id="IPR029753">
    <property type="entry name" value="D-isomer_DH_CS"/>
</dbReference>
<sequence length="324" mass="36168">MKPKIYITRKLPDQVLTQVYERFEVTMWTEEETPVPRNVLEKEVQDVDGLLCLLTETIDEQLIKKAKHLKIIANMAVGYNNIDLDCASKHGIMVTNTPGVLTETTADLTFAILMATARRLIEASNYLKSGEWKTWSPMQLTGQDVFGATLGIIGLGRIGEALVKRAKGFNMNVLYFNRTRKYDKENELGITYSSFENVLKESDFLCIMVPYTPDTINLIGTEELRLMKKSAILINTARGGIVDEQALYHALRNNEIWGAGLDVFQNEPVALDHPLLALPNVLCLPHIGSASISTRLKMANLALTNLQAGLLGEAPPNFVNNYIK</sequence>